<feature type="domain" description="Major facilitator superfamily (MFS) profile" evidence="8">
    <location>
        <begin position="79"/>
        <end position="274"/>
    </location>
</feature>
<feature type="transmembrane region" description="Helical" evidence="7">
    <location>
        <begin position="250"/>
        <end position="268"/>
    </location>
</feature>
<dbReference type="Pfam" id="PF07690">
    <property type="entry name" value="MFS_1"/>
    <property type="match status" value="1"/>
</dbReference>
<dbReference type="PANTHER" id="PTHR23504">
    <property type="entry name" value="MAJOR FACILITATOR SUPERFAMILY DOMAIN-CONTAINING PROTEIN 10"/>
    <property type="match status" value="1"/>
</dbReference>
<dbReference type="InterPro" id="IPR001958">
    <property type="entry name" value="Tet-R_TetA/multi-R_MdtG-like"/>
</dbReference>
<dbReference type="PROSITE" id="PS50850">
    <property type="entry name" value="MFS"/>
    <property type="match status" value="1"/>
</dbReference>
<dbReference type="AlphaFoldDB" id="A0A9W8NL06"/>
<feature type="transmembrane region" description="Helical" evidence="7">
    <location>
        <begin position="208"/>
        <end position="230"/>
    </location>
</feature>
<dbReference type="PRINTS" id="PR01035">
    <property type="entry name" value="TCRTETA"/>
</dbReference>
<dbReference type="Proteomes" id="UP001148614">
    <property type="component" value="Unassembled WGS sequence"/>
</dbReference>
<evidence type="ECO:0000256" key="6">
    <source>
        <dbReference type="SAM" id="MobiDB-lite"/>
    </source>
</evidence>
<feature type="transmembrane region" description="Helical" evidence="7">
    <location>
        <begin position="80"/>
        <end position="98"/>
    </location>
</feature>
<dbReference type="PANTHER" id="PTHR23504:SF3">
    <property type="entry name" value="MAJOR FACILITATOR SUPERFAMILY (MFS) PROFILE DOMAIN-CONTAINING PROTEIN"/>
    <property type="match status" value="1"/>
</dbReference>
<dbReference type="GO" id="GO:0016020">
    <property type="term" value="C:membrane"/>
    <property type="evidence" value="ECO:0007669"/>
    <property type="project" value="UniProtKB-SubCell"/>
</dbReference>
<evidence type="ECO:0000256" key="7">
    <source>
        <dbReference type="SAM" id="Phobius"/>
    </source>
</evidence>
<protein>
    <recommendedName>
        <fullName evidence="8">Major facilitator superfamily (MFS) profile domain-containing protein</fullName>
    </recommendedName>
</protein>
<name>A0A9W8NL06_9PEZI</name>
<comment type="subcellular location">
    <subcellularLocation>
        <location evidence="1">Membrane</location>
        <topology evidence="1">Multi-pass membrane protein</topology>
    </subcellularLocation>
</comment>
<feature type="compositionally biased region" description="Low complexity" evidence="6">
    <location>
        <begin position="43"/>
        <end position="64"/>
    </location>
</feature>
<evidence type="ECO:0000256" key="3">
    <source>
        <dbReference type="ARBA" id="ARBA00022692"/>
    </source>
</evidence>
<feature type="region of interest" description="Disordered" evidence="6">
    <location>
        <begin position="1"/>
        <end position="73"/>
    </location>
</feature>
<dbReference type="EMBL" id="JANPWZ010000170">
    <property type="protein sequence ID" value="KAJ3578789.1"/>
    <property type="molecule type" value="Genomic_DNA"/>
</dbReference>
<reference evidence="9" key="1">
    <citation type="submission" date="2022-07" db="EMBL/GenBank/DDBJ databases">
        <title>Genome Sequence of Xylaria arbuscula.</title>
        <authorList>
            <person name="Buettner E."/>
        </authorList>
    </citation>
    <scope>NUCLEOTIDE SEQUENCE</scope>
    <source>
        <strain evidence="9">VT107</strain>
    </source>
</reference>
<feature type="transmembrane region" description="Helical" evidence="7">
    <location>
        <begin position="175"/>
        <end position="196"/>
    </location>
</feature>
<evidence type="ECO:0000256" key="4">
    <source>
        <dbReference type="ARBA" id="ARBA00022989"/>
    </source>
</evidence>
<evidence type="ECO:0000259" key="8">
    <source>
        <dbReference type="PROSITE" id="PS50850"/>
    </source>
</evidence>
<comment type="caution">
    <text evidence="9">The sequence shown here is derived from an EMBL/GenBank/DDBJ whole genome shotgun (WGS) entry which is preliminary data.</text>
</comment>
<evidence type="ECO:0000313" key="10">
    <source>
        <dbReference type="Proteomes" id="UP001148614"/>
    </source>
</evidence>
<dbReference type="InterPro" id="IPR020846">
    <property type="entry name" value="MFS_dom"/>
</dbReference>
<dbReference type="InterPro" id="IPR011701">
    <property type="entry name" value="MFS"/>
</dbReference>
<proteinExistence type="predicted"/>
<organism evidence="9 10">
    <name type="scientific">Xylaria arbuscula</name>
    <dbReference type="NCBI Taxonomy" id="114810"/>
    <lineage>
        <taxon>Eukaryota</taxon>
        <taxon>Fungi</taxon>
        <taxon>Dikarya</taxon>
        <taxon>Ascomycota</taxon>
        <taxon>Pezizomycotina</taxon>
        <taxon>Sordariomycetes</taxon>
        <taxon>Xylariomycetidae</taxon>
        <taxon>Xylariales</taxon>
        <taxon>Xylariaceae</taxon>
        <taxon>Xylaria</taxon>
    </lineage>
</organism>
<keyword evidence="5 7" id="KW-0472">Membrane</keyword>
<evidence type="ECO:0000256" key="1">
    <source>
        <dbReference type="ARBA" id="ARBA00004141"/>
    </source>
</evidence>
<keyword evidence="2" id="KW-0813">Transport</keyword>
<evidence type="ECO:0000256" key="5">
    <source>
        <dbReference type="ARBA" id="ARBA00023136"/>
    </source>
</evidence>
<keyword evidence="4 7" id="KW-1133">Transmembrane helix</keyword>
<gene>
    <name evidence="9" type="ORF">NPX13_g1771</name>
</gene>
<feature type="transmembrane region" description="Helical" evidence="7">
    <location>
        <begin position="151"/>
        <end position="169"/>
    </location>
</feature>
<evidence type="ECO:0000256" key="2">
    <source>
        <dbReference type="ARBA" id="ARBA00022448"/>
    </source>
</evidence>
<evidence type="ECO:0000313" key="9">
    <source>
        <dbReference type="EMBL" id="KAJ3578789.1"/>
    </source>
</evidence>
<accession>A0A9W8NL06</accession>
<dbReference type="InterPro" id="IPR036259">
    <property type="entry name" value="MFS_trans_sf"/>
</dbReference>
<keyword evidence="3 7" id="KW-0812">Transmembrane</keyword>
<keyword evidence="10" id="KW-1185">Reference proteome</keyword>
<dbReference type="GO" id="GO:0022857">
    <property type="term" value="F:transmembrane transporter activity"/>
    <property type="evidence" value="ECO:0007669"/>
    <property type="project" value="InterPro"/>
</dbReference>
<dbReference type="SUPFAM" id="SSF103473">
    <property type="entry name" value="MFS general substrate transporter"/>
    <property type="match status" value="1"/>
</dbReference>
<feature type="transmembrane region" description="Helical" evidence="7">
    <location>
        <begin position="118"/>
        <end position="139"/>
    </location>
</feature>
<dbReference type="Gene3D" id="1.20.1250.20">
    <property type="entry name" value="MFS general substrate transporter like domains"/>
    <property type="match status" value="1"/>
</dbReference>
<dbReference type="VEuPathDB" id="FungiDB:F4678DRAFT_442291"/>
<sequence>MASAHHTPRHHEDEGDDAIMAETTPLLTSSPVAGGCDPDETKPLLSLTSSSPSSPSSSHSQHTPQTPPSTAPKALPKTQILLLCYARLVEPIAFFSIFPYINQMVLSNSPGLAESRMGFYSGLIESLFSLTQMAVMILWGLLADRVGRKPVLVSSLFGVVLATAAFGFAKSIPQMVLFRCFAGVFAGSIVTIRTMISELSTKQTQATAFSWFAVAGNIGIFIGPLIGGALADPAVQYPRVFAGVYFFEKFPYALSSIAVAVIGSTAVSSTTTRT</sequence>